<evidence type="ECO:0000256" key="12">
    <source>
        <dbReference type="ARBA" id="ARBA00023136"/>
    </source>
</evidence>
<protein>
    <submittedName>
        <fullName evidence="15">Cytochrome P450</fullName>
    </submittedName>
</protein>
<dbReference type="GO" id="GO:0016705">
    <property type="term" value="F:oxidoreductase activity, acting on paired donors, with incorporation or reduction of molecular oxygen"/>
    <property type="evidence" value="ECO:0007669"/>
    <property type="project" value="InterPro"/>
</dbReference>
<dbReference type="PRINTS" id="PR00385">
    <property type="entry name" value="P450"/>
</dbReference>
<comment type="cofactor">
    <cofactor evidence="1 13">
        <name>heme</name>
        <dbReference type="ChEBI" id="CHEBI:30413"/>
    </cofactor>
</comment>
<feature type="binding site" description="axial binding residue" evidence="13">
    <location>
        <position position="487"/>
    </location>
    <ligand>
        <name>heme</name>
        <dbReference type="ChEBI" id="CHEBI:30413"/>
    </ligand>
    <ligandPart>
        <name>Fe</name>
        <dbReference type="ChEBI" id="CHEBI:18248"/>
    </ligandPart>
</feature>
<dbReference type="InterPro" id="IPR050121">
    <property type="entry name" value="Cytochrome_P450_monoxygenase"/>
</dbReference>
<keyword evidence="7 13" id="KW-0479">Metal-binding</keyword>
<evidence type="ECO:0000256" key="2">
    <source>
        <dbReference type="ARBA" id="ARBA00004370"/>
    </source>
</evidence>
<evidence type="ECO:0000256" key="13">
    <source>
        <dbReference type="PIRSR" id="PIRSR602401-1"/>
    </source>
</evidence>
<evidence type="ECO:0000256" key="14">
    <source>
        <dbReference type="RuleBase" id="RU000461"/>
    </source>
</evidence>
<evidence type="ECO:0000256" key="3">
    <source>
        <dbReference type="ARBA" id="ARBA00004721"/>
    </source>
</evidence>
<evidence type="ECO:0000256" key="5">
    <source>
        <dbReference type="ARBA" id="ARBA00022617"/>
    </source>
</evidence>
<dbReference type="PRINTS" id="PR00463">
    <property type="entry name" value="EP450I"/>
</dbReference>
<dbReference type="Gene3D" id="1.10.630.10">
    <property type="entry name" value="Cytochrome P450"/>
    <property type="match status" value="1"/>
</dbReference>
<reference evidence="15 16" key="1">
    <citation type="journal article" date="2015" name="Fungal Genet. Biol.">
        <title>Evolution of novel wood decay mechanisms in Agaricales revealed by the genome sequences of Fistulina hepatica and Cylindrobasidium torrendii.</title>
        <authorList>
            <person name="Floudas D."/>
            <person name="Held B.W."/>
            <person name="Riley R."/>
            <person name="Nagy L.G."/>
            <person name="Koehler G."/>
            <person name="Ransdell A.S."/>
            <person name="Younus H."/>
            <person name="Chow J."/>
            <person name="Chiniquy J."/>
            <person name="Lipzen A."/>
            <person name="Tritt A."/>
            <person name="Sun H."/>
            <person name="Haridas S."/>
            <person name="LaButti K."/>
            <person name="Ohm R.A."/>
            <person name="Kues U."/>
            <person name="Blanchette R.A."/>
            <person name="Grigoriev I.V."/>
            <person name="Minto R.E."/>
            <person name="Hibbett D.S."/>
        </authorList>
    </citation>
    <scope>NUCLEOTIDE SEQUENCE [LARGE SCALE GENOMIC DNA]</scope>
    <source>
        <strain evidence="15 16">FP15055 ss-10</strain>
    </source>
</reference>
<evidence type="ECO:0000256" key="8">
    <source>
        <dbReference type="ARBA" id="ARBA00022989"/>
    </source>
</evidence>
<keyword evidence="8" id="KW-1133">Transmembrane helix</keyword>
<keyword evidence="10 13" id="KW-0408">Iron</keyword>
<dbReference type="InterPro" id="IPR017972">
    <property type="entry name" value="Cyt_P450_CS"/>
</dbReference>
<evidence type="ECO:0000256" key="9">
    <source>
        <dbReference type="ARBA" id="ARBA00023002"/>
    </source>
</evidence>
<dbReference type="OrthoDB" id="1470350at2759"/>
<keyword evidence="9 14" id="KW-0560">Oxidoreductase</keyword>
<gene>
    <name evidence="15" type="ORF">CYLTODRAFT_418191</name>
</gene>
<dbReference type="InterPro" id="IPR002401">
    <property type="entry name" value="Cyt_P450_E_grp-I"/>
</dbReference>
<comment type="similarity">
    <text evidence="4 14">Belongs to the cytochrome P450 family.</text>
</comment>
<dbReference type="GO" id="GO:0020037">
    <property type="term" value="F:heme binding"/>
    <property type="evidence" value="ECO:0007669"/>
    <property type="project" value="InterPro"/>
</dbReference>
<dbReference type="Pfam" id="PF00067">
    <property type="entry name" value="p450"/>
    <property type="match status" value="1"/>
</dbReference>
<evidence type="ECO:0000256" key="1">
    <source>
        <dbReference type="ARBA" id="ARBA00001971"/>
    </source>
</evidence>
<comment type="pathway">
    <text evidence="3">Secondary metabolite biosynthesis; terpenoid biosynthesis.</text>
</comment>
<dbReference type="Proteomes" id="UP000054007">
    <property type="component" value="Unassembled WGS sequence"/>
</dbReference>
<evidence type="ECO:0000256" key="11">
    <source>
        <dbReference type="ARBA" id="ARBA00023033"/>
    </source>
</evidence>
<evidence type="ECO:0000313" key="16">
    <source>
        <dbReference type="Proteomes" id="UP000054007"/>
    </source>
</evidence>
<organism evidence="15 16">
    <name type="scientific">Cylindrobasidium torrendii FP15055 ss-10</name>
    <dbReference type="NCBI Taxonomy" id="1314674"/>
    <lineage>
        <taxon>Eukaryota</taxon>
        <taxon>Fungi</taxon>
        <taxon>Dikarya</taxon>
        <taxon>Basidiomycota</taxon>
        <taxon>Agaricomycotina</taxon>
        <taxon>Agaricomycetes</taxon>
        <taxon>Agaricomycetidae</taxon>
        <taxon>Agaricales</taxon>
        <taxon>Marasmiineae</taxon>
        <taxon>Physalacriaceae</taxon>
        <taxon>Cylindrobasidium</taxon>
    </lineage>
</organism>
<sequence length="550" mass="61175">MTSTTGFLSLAVLSIAAYAARTWLLAWRKGKQLKLLCPGGNPTWVFPLGALQLILGRYGYPFPGSVGHYYSKFEVYKKHGSTCLSTVATWGTTPVYYMTNVEAIKKVLSDRHVFIKDVRSYEMLNIWGPNVVSAEGDQWKRHRMIANPAFNQANTELVWKDAMRAIGEWLEELDERGEPGTPIDVSKETAQVTLLVIASSAFGRHVSYREHVDKQPPLGHTMPFGAAVNTALTRLLFKVLTPRFVWNITTSFSIPFISPLMKETKAAFDALEKHMLEVTSEARAMILNNEPMDAALLRNMVKANVQQEGLAKTLTDDELLSNTMTFLLAGHETTAHTVAFALALIALYPDVQARIFKEINYAWPESSPAPGYKEALSNLEYTVATVMETLRVCPAVPRLGKLAQSDTVITSLHFSMGENGTIENITPFEVPIEKGTAMMVDIMGLHMNPIYWGPNPGDFNPENFIDTETYRWPRDAFLGFSGGARSCMGQRFAVAEAVCLITNIVRKYEVRVPSDVAGKSFEEQKGILLGWYPSITSEPTGAKVVFRPRS</sequence>
<comment type="subcellular location">
    <subcellularLocation>
        <location evidence="2">Membrane</location>
    </subcellularLocation>
</comment>
<name>A0A0D7BPX9_9AGAR</name>
<dbReference type="STRING" id="1314674.A0A0D7BPX9"/>
<keyword evidence="11 14" id="KW-0503">Monooxygenase</keyword>
<keyword evidence="5 13" id="KW-0349">Heme</keyword>
<dbReference type="PROSITE" id="PS00086">
    <property type="entry name" value="CYTOCHROME_P450"/>
    <property type="match status" value="1"/>
</dbReference>
<dbReference type="GO" id="GO:0005506">
    <property type="term" value="F:iron ion binding"/>
    <property type="evidence" value="ECO:0007669"/>
    <property type="project" value="InterPro"/>
</dbReference>
<dbReference type="PANTHER" id="PTHR24305">
    <property type="entry name" value="CYTOCHROME P450"/>
    <property type="match status" value="1"/>
</dbReference>
<dbReference type="AlphaFoldDB" id="A0A0D7BPX9"/>
<evidence type="ECO:0000256" key="10">
    <source>
        <dbReference type="ARBA" id="ARBA00023004"/>
    </source>
</evidence>
<proteinExistence type="inferred from homology"/>
<dbReference type="SUPFAM" id="SSF48264">
    <property type="entry name" value="Cytochrome P450"/>
    <property type="match status" value="1"/>
</dbReference>
<dbReference type="InterPro" id="IPR001128">
    <property type="entry name" value="Cyt_P450"/>
</dbReference>
<dbReference type="InterPro" id="IPR036396">
    <property type="entry name" value="Cyt_P450_sf"/>
</dbReference>
<evidence type="ECO:0000256" key="6">
    <source>
        <dbReference type="ARBA" id="ARBA00022692"/>
    </source>
</evidence>
<evidence type="ECO:0000256" key="4">
    <source>
        <dbReference type="ARBA" id="ARBA00010617"/>
    </source>
</evidence>
<evidence type="ECO:0000256" key="7">
    <source>
        <dbReference type="ARBA" id="ARBA00022723"/>
    </source>
</evidence>
<dbReference type="GO" id="GO:0004497">
    <property type="term" value="F:monooxygenase activity"/>
    <property type="evidence" value="ECO:0007669"/>
    <property type="project" value="UniProtKB-KW"/>
</dbReference>
<dbReference type="EMBL" id="KN880446">
    <property type="protein sequence ID" value="KIY72214.1"/>
    <property type="molecule type" value="Genomic_DNA"/>
</dbReference>
<keyword evidence="16" id="KW-1185">Reference proteome</keyword>
<dbReference type="PANTHER" id="PTHR24305:SF166">
    <property type="entry name" value="CYTOCHROME P450 12A4, MITOCHONDRIAL-RELATED"/>
    <property type="match status" value="1"/>
</dbReference>
<accession>A0A0D7BPX9</accession>
<keyword evidence="6" id="KW-0812">Transmembrane</keyword>
<evidence type="ECO:0000313" key="15">
    <source>
        <dbReference type="EMBL" id="KIY72214.1"/>
    </source>
</evidence>
<keyword evidence="12" id="KW-0472">Membrane</keyword>
<dbReference type="GO" id="GO:0016020">
    <property type="term" value="C:membrane"/>
    <property type="evidence" value="ECO:0007669"/>
    <property type="project" value="UniProtKB-SubCell"/>
</dbReference>